<reference evidence="8" key="1">
    <citation type="journal article" date="2020" name="bioRxiv">
        <title>Historical genomics reveals the evolutionary mechanisms behind multiple outbreaks of the host-specific coffee wilt pathogen Fusarium xylarioides.</title>
        <authorList>
            <person name="Peck D."/>
            <person name="Nowell R.W."/>
            <person name="Flood J."/>
            <person name="Ryan M.J."/>
            <person name="Barraclough T.G."/>
        </authorList>
    </citation>
    <scope>NUCLEOTIDE SEQUENCE</scope>
    <source>
        <strain evidence="8">IMI 127659i</strain>
    </source>
</reference>
<keyword evidence="6" id="KW-0482">Metalloprotease</keyword>
<evidence type="ECO:0000256" key="2">
    <source>
        <dbReference type="ARBA" id="ARBA00022670"/>
    </source>
</evidence>
<organism evidence="8 9">
    <name type="scientific">Fusarium xylarioides</name>
    <dbReference type="NCBI Taxonomy" id="221167"/>
    <lineage>
        <taxon>Eukaryota</taxon>
        <taxon>Fungi</taxon>
        <taxon>Dikarya</taxon>
        <taxon>Ascomycota</taxon>
        <taxon>Pezizomycotina</taxon>
        <taxon>Sordariomycetes</taxon>
        <taxon>Hypocreomycetidae</taxon>
        <taxon>Hypocreales</taxon>
        <taxon>Nectriaceae</taxon>
        <taxon>Fusarium</taxon>
        <taxon>Fusarium fujikuroi species complex</taxon>
    </lineage>
</organism>
<accession>A0A9P7HEK0</accession>
<proteinExistence type="predicted"/>
<evidence type="ECO:0000256" key="3">
    <source>
        <dbReference type="ARBA" id="ARBA00022723"/>
    </source>
</evidence>
<sequence length="479" mass="53180">MSDSCNHQTVYVNCSSAAADAGFVRPSPEERTLAMSKTGRLARGTYLAREDAVDDEHTLPGPLVLPQDHITENPSEQGQSCKDWFAMQTTQQRCEAISTRNRIYLYNPPSLKHLSEEMQSWMNPILPQGIAPGPERWTWTLKEYRQLIVYLRAFFTTMHISQCSLGTTHFVPIQGRKRVHFADAPKTSVVGFTVSEGGEAFEIRHRPSPDGLSRMQLNVSDLKTALLQNKAQAAHSVVMVVNHDLYEDEEEEYITERVWVADGVAIISAFRHNPSFDGLADIDGVHRWPASHCQAYVDQRLTVLNNTKDSTTRNHPFKAYGKPSGDSALGLAIQAANQAGQPSSMEDLSNLWFARVLFAVSRGAPVSQRGIEREKAWVEEHYAELKKFCSRWNKIPQFAAFEAWLGKRLEDRKGNGDAGETAGPSNKEALATARPKTILDMVDIRGDDDAGETTGPSNEEAPAIARPSTMSLVDVQRGG</sequence>
<dbReference type="InterPro" id="IPR024079">
    <property type="entry name" value="MetalloPept_cat_dom_sf"/>
</dbReference>
<gene>
    <name evidence="8" type="ORF">H9Q72_012527</name>
</gene>
<evidence type="ECO:0000256" key="4">
    <source>
        <dbReference type="ARBA" id="ARBA00022801"/>
    </source>
</evidence>
<keyword evidence="3" id="KW-0479">Metal-binding</keyword>
<evidence type="ECO:0000313" key="9">
    <source>
        <dbReference type="Proteomes" id="UP000750502"/>
    </source>
</evidence>
<keyword evidence="9" id="KW-1185">Reference proteome</keyword>
<feature type="region of interest" description="Disordered" evidence="7">
    <location>
        <begin position="444"/>
        <end position="479"/>
    </location>
</feature>
<dbReference type="PANTHER" id="PTHR15910">
    <property type="entry name" value="ARCHAEMETZINCIN"/>
    <property type="match status" value="1"/>
</dbReference>
<dbReference type="GO" id="GO:0008237">
    <property type="term" value="F:metallopeptidase activity"/>
    <property type="evidence" value="ECO:0007669"/>
    <property type="project" value="UniProtKB-KW"/>
</dbReference>
<evidence type="ECO:0000256" key="7">
    <source>
        <dbReference type="SAM" id="MobiDB-lite"/>
    </source>
</evidence>
<comment type="cofactor">
    <cofactor evidence="1">
        <name>Zn(2+)</name>
        <dbReference type="ChEBI" id="CHEBI:29105"/>
    </cofactor>
</comment>
<reference evidence="8" key="2">
    <citation type="submission" date="2020-10" db="EMBL/GenBank/DDBJ databases">
        <authorList>
            <person name="Peck L.D."/>
            <person name="Nowell R.W."/>
            <person name="Flood J."/>
            <person name="Ryan M.J."/>
            <person name="Barraclough T.G."/>
        </authorList>
    </citation>
    <scope>NUCLEOTIDE SEQUENCE</scope>
    <source>
        <strain evidence="8">IMI 127659i</strain>
    </source>
</reference>
<keyword evidence="4" id="KW-0378">Hydrolase</keyword>
<comment type="caution">
    <text evidence="8">The sequence shown here is derived from an EMBL/GenBank/DDBJ whole genome shotgun (WGS) entry which is preliminary data.</text>
</comment>
<evidence type="ECO:0000313" key="8">
    <source>
        <dbReference type="EMBL" id="KAG5759357.1"/>
    </source>
</evidence>
<dbReference type="Proteomes" id="UP000750502">
    <property type="component" value="Unassembled WGS sequence"/>
</dbReference>
<keyword evidence="2" id="KW-0645">Protease</keyword>
<dbReference type="PANTHER" id="PTHR15910:SF1">
    <property type="entry name" value="ARCHAEMETZINCIN-2"/>
    <property type="match status" value="1"/>
</dbReference>
<evidence type="ECO:0000256" key="5">
    <source>
        <dbReference type="ARBA" id="ARBA00022833"/>
    </source>
</evidence>
<dbReference type="EMBL" id="JADFTT010000675">
    <property type="protein sequence ID" value="KAG5759357.1"/>
    <property type="molecule type" value="Genomic_DNA"/>
</dbReference>
<dbReference type="OrthoDB" id="2365600at2759"/>
<evidence type="ECO:0000256" key="1">
    <source>
        <dbReference type="ARBA" id="ARBA00001947"/>
    </source>
</evidence>
<dbReference type="InterPro" id="IPR012962">
    <property type="entry name" value="Pept_M54_archaemetzincn"/>
</dbReference>
<name>A0A9P7HEK0_9HYPO</name>
<dbReference type="Gene3D" id="3.40.390.10">
    <property type="entry name" value="Collagenase (Catalytic Domain)"/>
    <property type="match status" value="1"/>
</dbReference>
<keyword evidence="5" id="KW-0862">Zinc</keyword>
<dbReference type="GO" id="GO:0006508">
    <property type="term" value="P:proteolysis"/>
    <property type="evidence" value="ECO:0007669"/>
    <property type="project" value="UniProtKB-KW"/>
</dbReference>
<dbReference type="AlphaFoldDB" id="A0A9P7HEK0"/>
<protein>
    <submittedName>
        <fullName evidence="8">Uncharacterized protein</fullName>
    </submittedName>
</protein>
<evidence type="ECO:0000256" key="6">
    <source>
        <dbReference type="ARBA" id="ARBA00023049"/>
    </source>
</evidence>
<dbReference type="GO" id="GO:0046872">
    <property type="term" value="F:metal ion binding"/>
    <property type="evidence" value="ECO:0007669"/>
    <property type="project" value="UniProtKB-KW"/>
</dbReference>